<dbReference type="InParanoid" id="A0A0D0D9Z9"/>
<accession>A0A0D0D9Z9</accession>
<sequence length="300" mass="33328">VFRSRSAYHHTDLPPPCQDQCHWRKILIPTVLLWCGSQTNIWKLTDAKILLPALTEIFTTIYPNVKYKVSAQGSIYGVVVQHVIEWRSNFGSTALAIMNDFFTHNKDIDIMDLATSLLQKCMFVYEHLDKPVKSEAFRSAFILQLLATAHVHSTVGYADVPALDTERLAACGITAALSACAAAIKHSLICICDGAFVTEDVLSEATGSQFKHGKARMLKSLNVATGKESTTRYAFSMANWEDSTLPYVQSISTRGDNDLQTIMAMARTILKKQGPDSVEKYLSSTSQESGEEVDERVLLW</sequence>
<dbReference type="HOGENOM" id="CLU_032278_1_0_1"/>
<dbReference type="OrthoDB" id="2689303at2759"/>
<gene>
    <name evidence="1" type="ORF">PAXRUDRAFT_157995</name>
</gene>
<keyword evidence="2" id="KW-1185">Reference proteome</keyword>
<organism evidence="1 2">
    <name type="scientific">Paxillus rubicundulus Ve08.2h10</name>
    <dbReference type="NCBI Taxonomy" id="930991"/>
    <lineage>
        <taxon>Eukaryota</taxon>
        <taxon>Fungi</taxon>
        <taxon>Dikarya</taxon>
        <taxon>Basidiomycota</taxon>
        <taxon>Agaricomycotina</taxon>
        <taxon>Agaricomycetes</taxon>
        <taxon>Agaricomycetidae</taxon>
        <taxon>Boletales</taxon>
        <taxon>Paxilineae</taxon>
        <taxon>Paxillaceae</taxon>
        <taxon>Paxillus</taxon>
    </lineage>
</organism>
<reference evidence="1 2" key="1">
    <citation type="submission" date="2014-04" db="EMBL/GenBank/DDBJ databases">
        <authorList>
            <consortium name="DOE Joint Genome Institute"/>
            <person name="Kuo A."/>
            <person name="Kohler A."/>
            <person name="Jargeat P."/>
            <person name="Nagy L.G."/>
            <person name="Floudas D."/>
            <person name="Copeland A."/>
            <person name="Barry K.W."/>
            <person name="Cichocki N."/>
            <person name="Veneault-Fourrey C."/>
            <person name="LaButti K."/>
            <person name="Lindquist E.A."/>
            <person name="Lipzen A."/>
            <person name="Lundell T."/>
            <person name="Morin E."/>
            <person name="Murat C."/>
            <person name="Sun H."/>
            <person name="Tunlid A."/>
            <person name="Henrissat B."/>
            <person name="Grigoriev I.V."/>
            <person name="Hibbett D.S."/>
            <person name="Martin F."/>
            <person name="Nordberg H.P."/>
            <person name="Cantor M.N."/>
            <person name="Hua S.X."/>
        </authorList>
    </citation>
    <scope>NUCLEOTIDE SEQUENCE [LARGE SCALE GENOMIC DNA]</scope>
    <source>
        <strain evidence="1 2">Ve08.2h10</strain>
    </source>
</reference>
<dbReference type="STRING" id="930991.A0A0D0D9Z9"/>
<dbReference type="Proteomes" id="UP000054538">
    <property type="component" value="Unassembled WGS sequence"/>
</dbReference>
<evidence type="ECO:0000313" key="2">
    <source>
        <dbReference type="Proteomes" id="UP000054538"/>
    </source>
</evidence>
<evidence type="ECO:0000313" key="1">
    <source>
        <dbReference type="EMBL" id="KIK80691.1"/>
    </source>
</evidence>
<feature type="non-terminal residue" evidence="1">
    <location>
        <position position="300"/>
    </location>
</feature>
<name>A0A0D0D9Z9_9AGAM</name>
<protein>
    <submittedName>
        <fullName evidence="1">Uncharacterized protein</fullName>
    </submittedName>
</protein>
<dbReference type="AlphaFoldDB" id="A0A0D0D9Z9"/>
<reference evidence="2" key="2">
    <citation type="submission" date="2015-01" db="EMBL/GenBank/DDBJ databases">
        <title>Evolutionary Origins and Diversification of the Mycorrhizal Mutualists.</title>
        <authorList>
            <consortium name="DOE Joint Genome Institute"/>
            <consortium name="Mycorrhizal Genomics Consortium"/>
            <person name="Kohler A."/>
            <person name="Kuo A."/>
            <person name="Nagy L.G."/>
            <person name="Floudas D."/>
            <person name="Copeland A."/>
            <person name="Barry K.W."/>
            <person name="Cichocki N."/>
            <person name="Veneault-Fourrey C."/>
            <person name="LaButti K."/>
            <person name="Lindquist E.A."/>
            <person name="Lipzen A."/>
            <person name="Lundell T."/>
            <person name="Morin E."/>
            <person name="Murat C."/>
            <person name="Riley R."/>
            <person name="Ohm R."/>
            <person name="Sun H."/>
            <person name="Tunlid A."/>
            <person name="Henrissat B."/>
            <person name="Grigoriev I.V."/>
            <person name="Hibbett D.S."/>
            <person name="Martin F."/>
        </authorList>
    </citation>
    <scope>NUCLEOTIDE SEQUENCE [LARGE SCALE GENOMIC DNA]</scope>
    <source>
        <strain evidence="2">Ve08.2h10</strain>
    </source>
</reference>
<dbReference type="EMBL" id="KN825957">
    <property type="protein sequence ID" value="KIK80691.1"/>
    <property type="molecule type" value="Genomic_DNA"/>
</dbReference>
<proteinExistence type="predicted"/>